<evidence type="ECO:0000313" key="8">
    <source>
        <dbReference type="EMBL" id="RRJ82312.1"/>
    </source>
</evidence>
<dbReference type="InterPro" id="IPR036013">
    <property type="entry name" value="Band_7/SPFH_dom_sf"/>
</dbReference>
<name>A0A3P3VHW3_9GAMM</name>
<dbReference type="InterPro" id="IPR010200">
    <property type="entry name" value="HflC"/>
</dbReference>
<evidence type="ECO:0000256" key="1">
    <source>
        <dbReference type="ARBA" id="ARBA00004167"/>
    </source>
</evidence>
<dbReference type="SMART" id="SM00244">
    <property type="entry name" value="PHB"/>
    <property type="match status" value="1"/>
</dbReference>
<dbReference type="PIRSF" id="PIRSF005651">
    <property type="entry name" value="HflC"/>
    <property type="match status" value="1"/>
</dbReference>
<organism evidence="8 9">
    <name type="scientific">Aestuariirhabdus litorea</name>
    <dbReference type="NCBI Taxonomy" id="2528527"/>
    <lineage>
        <taxon>Bacteria</taxon>
        <taxon>Pseudomonadati</taxon>
        <taxon>Pseudomonadota</taxon>
        <taxon>Gammaproteobacteria</taxon>
        <taxon>Oceanospirillales</taxon>
        <taxon>Aestuariirhabdaceae</taxon>
        <taxon>Aestuariirhabdus</taxon>
    </lineage>
</organism>
<evidence type="ECO:0000313" key="9">
    <source>
        <dbReference type="Proteomes" id="UP000280792"/>
    </source>
</evidence>
<dbReference type="SUPFAM" id="SSF117892">
    <property type="entry name" value="Band 7/SPFH domain"/>
    <property type="match status" value="1"/>
</dbReference>
<dbReference type="GO" id="GO:0008233">
    <property type="term" value="F:peptidase activity"/>
    <property type="evidence" value="ECO:0007669"/>
    <property type="project" value="UniProtKB-KW"/>
</dbReference>
<dbReference type="GO" id="GO:0006508">
    <property type="term" value="P:proteolysis"/>
    <property type="evidence" value="ECO:0007669"/>
    <property type="project" value="UniProtKB-KW"/>
</dbReference>
<sequence>MSPKSMLGVIVLALAVLVGIESLYVVSERERAVVLRFGELIEPNVQPGLHLKAPFIDKVRIFDGRLLTLDSPPERFLTQEKKALIVDSFVKWRIDNVETFYTATSGDIRRANQLLSQRVESRLRNIVGGKSLQEVVSGERDELMQAITLSLNNIARKELGVEVVDVRVKRIDLPPQVSDSVFERMRTERDKEAQEIRSQGNEQAEVIRADADRQKRVLLAEAYRDAEKLRGDGDAQSAAIYAQAYNADTEFFSFYRSMQAYKETFRKQGDIMVLDPESDFFRYLKQSEVK</sequence>
<evidence type="ECO:0000256" key="4">
    <source>
        <dbReference type="ARBA" id="ARBA00022989"/>
    </source>
</evidence>
<dbReference type="InterPro" id="IPR001972">
    <property type="entry name" value="Stomatin_HflK_fam"/>
</dbReference>
<dbReference type="GO" id="GO:0016020">
    <property type="term" value="C:membrane"/>
    <property type="evidence" value="ECO:0007669"/>
    <property type="project" value="UniProtKB-SubCell"/>
</dbReference>
<dbReference type="Pfam" id="PF01145">
    <property type="entry name" value="Band_7"/>
    <property type="match status" value="1"/>
</dbReference>
<keyword evidence="9" id="KW-1185">Reference proteome</keyword>
<dbReference type="InterPro" id="IPR001107">
    <property type="entry name" value="Band_7"/>
</dbReference>
<evidence type="ECO:0000256" key="6">
    <source>
        <dbReference type="PIRNR" id="PIRNR005651"/>
    </source>
</evidence>
<dbReference type="Gene3D" id="3.30.479.30">
    <property type="entry name" value="Band 7 domain"/>
    <property type="match status" value="1"/>
</dbReference>
<dbReference type="Proteomes" id="UP000280792">
    <property type="component" value="Unassembled WGS sequence"/>
</dbReference>
<dbReference type="EMBL" id="QWEZ01000002">
    <property type="protein sequence ID" value="RRJ82312.1"/>
    <property type="molecule type" value="Genomic_DNA"/>
</dbReference>
<evidence type="ECO:0000259" key="7">
    <source>
        <dbReference type="SMART" id="SM00244"/>
    </source>
</evidence>
<keyword evidence="8" id="KW-0645">Protease</keyword>
<dbReference type="AlphaFoldDB" id="A0A3P3VHW3"/>
<evidence type="ECO:0000256" key="5">
    <source>
        <dbReference type="ARBA" id="ARBA00023136"/>
    </source>
</evidence>
<evidence type="ECO:0000256" key="3">
    <source>
        <dbReference type="ARBA" id="ARBA00022692"/>
    </source>
</evidence>
<evidence type="ECO:0000256" key="2">
    <source>
        <dbReference type="ARBA" id="ARBA00007862"/>
    </source>
</evidence>
<keyword evidence="5" id="KW-0472">Membrane</keyword>
<comment type="function">
    <text evidence="6">HflC and HflK could regulate a protease.</text>
</comment>
<keyword evidence="3" id="KW-0812">Transmembrane</keyword>
<gene>
    <name evidence="8" type="primary">hflC</name>
    <name evidence="8" type="ORF">D0544_10515</name>
</gene>
<dbReference type="PANTHER" id="PTHR42911:SF1">
    <property type="entry name" value="MODULATOR OF FTSH PROTEASE HFLC"/>
    <property type="match status" value="1"/>
</dbReference>
<keyword evidence="4" id="KW-1133">Transmembrane helix</keyword>
<dbReference type="NCBIfam" id="TIGR01932">
    <property type="entry name" value="hflC"/>
    <property type="match status" value="2"/>
</dbReference>
<reference evidence="8 9" key="2">
    <citation type="submission" date="2018-12" db="EMBL/GenBank/DDBJ databases">
        <title>Simiduia agarivorans gen. nov., sp. nov., a marine, agarolytic bacterium isolated from shallow coastal water from Keelung, Taiwan.</title>
        <authorList>
            <person name="Shieh W.Y."/>
        </authorList>
    </citation>
    <scope>NUCLEOTIDE SEQUENCE [LARGE SCALE GENOMIC DNA]</scope>
    <source>
        <strain evidence="8 9">GTF-13</strain>
    </source>
</reference>
<proteinExistence type="inferred from homology"/>
<reference evidence="8 9" key="1">
    <citation type="submission" date="2018-08" db="EMBL/GenBank/DDBJ databases">
        <authorList>
            <person name="Khan S.A."/>
        </authorList>
    </citation>
    <scope>NUCLEOTIDE SEQUENCE [LARGE SCALE GENOMIC DNA]</scope>
    <source>
        <strain evidence="8 9">GTF-13</strain>
    </source>
</reference>
<protein>
    <recommendedName>
        <fullName evidence="6">Protein HflC</fullName>
    </recommendedName>
</protein>
<keyword evidence="8" id="KW-0378">Hydrolase</keyword>
<comment type="subcellular location">
    <subcellularLocation>
        <location evidence="1">Membrane</location>
        <topology evidence="1">Single-pass membrane protein</topology>
    </subcellularLocation>
</comment>
<comment type="caution">
    <text evidence="8">The sequence shown here is derived from an EMBL/GenBank/DDBJ whole genome shotgun (WGS) entry which is preliminary data.</text>
</comment>
<feature type="domain" description="Band 7" evidence="7">
    <location>
        <begin position="21"/>
        <end position="185"/>
    </location>
</feature>
<comment type="similarity">
    <text evidence="2 6">Belongs to the band 7/mec-2 family. HflC subfamily.</text>
</comment>
<dbReference type="RefSeq" id="WP_125016023.1">
    <property type="nucleotide sequence ID" value="NZ_QWEZ01000002.1"/>
</dbReference>
<dbReference type="PANTHER" id="PTHR42911">
    <property type="entry name" value="MODULATOR OF FTSH PROTEASE HFLC"/>
    <property type="match status" value="1"/>
</dbReference>
<accession>A0A3P3VHW3</accession>
<dbReference type="CDD" id="cd03405">
    <property type="entry name" value="SPFH_HflC"/>
    <property type="match status" value="1"/>
</dbReference>
<dbReference type="PRINTS" id="PR00721">
    <property type="entry name" value="STOMATIN"/>
</dbReference>